<dbReference type="InterPro" id="IPR050564">
    <property type="entry name" value="F420-G6PD/mer"/>
</dbReference>
<evidence type="ECO:0000256" key="1">
    <source>
        <dbReference type="ARBA" id="ARBA00023002"/>
    </source>
</evidence>
<keyword evidence="1" id="KW-0560">Oxidoreductase</keyword>
<evidence type="ECO:0000259" key="2">
    <source>
        <dbReference type="Pfam" id="PF00296"/>
    </source>
</evidence>
<dbReference type="Gene3D" id="3.20.20.30">
    <property type="entry name" value="Luciferase-like domain"/>
    <property type="match status" value="1"/>
</dbReference>
<keyword evidence="4" id="KW-1185">Reference proteome</keyword>
<dbReference type="CDD" id="cd01097">
    <property type="entry name" value="Tetrahydromethanopterin_reductase"/>
    <property type="match status" value="1"/>
</dbReference>
<dbReference type="PANTHER" id="PTHR43244">
    <property type="match status" value="1"/>
</dbReference>
<dbReference type="Pfam" id="PF00296">
    <property type="entry name" value="Bac_luciferase"/>
    <property type="match status" value="1"/>
</dbReference>
<accession>A0A7W8EKU9</accession>
<evidence type="ECO:0000313" key="4">
    <source>
        <dbReference type="Proteomes" id="UP000568380"/>
    </source>
</evidence>
<name>A0A7W8EKU9_9ACTN</name>
<proteinExistence type="predicted"/>
<dbReference type="PANTHER" id="PTHR43244:SF1">
    <property type="entry name" value="5,10-METHYLENETETRAHYDROMETHANOPTERIN REDUCTASE"/>
    <property type="match status" value="1"/>
</dbReference>
<organism evidence="3 4">
    <name type="scientific">Nonomuraea endophytica</name>
    <dbReference type="NCBI Taxonomy" id="714136"/>
    <lineage>
        <taxon>Bacteria</taxon>
        <taxon>Bacillati</taxon>
        <taxon>Actinomycetota</taxon>
        <taxon>Actinomycetes</taxon>
        <taxon>Streptosporangiales</taxon>
        <taxon>Streptosporangiaceae</taxon>
        <taxon>Nonomuraea</taxon>
    </lineage>
</organism>
<dbReference type="Proteomes" id="UP000568380">
    <property type="component" value="Unassembled WGS sequence"/>
</dbReference>
<protein>
    <submittedName>
        <fullName evidence="3">Alkanesulfonate monooxygenase SsuD/methylene tetrahydromethanopterin reductase-like flavin-dependent oxidoreductase (Luciferase family)</fullName>
    </submittedName>
</protein>
<dbReference type="InterPro" id="IPR036661">
    <property type="entry name" value="Luciferase-like_sf"/>
</dbReference>
<dbReference type="SUPFAM" id="SSF51679">
    <property type="entry name" value="Bacterial luciferase-like"/>
    <property type="match status" value="1"/>
</dbReference>
<dbReference type="GO" id="GO:0016705">
    <property type="term" value="F:oxidoreductase activity, acting on paired donors, with incorporation or reduction of molecular oxygen"/>
    <property type="evidence" value="ECO:0007669"/>
    <property type="project" value="InterPro"/>
</dbReference>
<sequence length="293" mass="30865">MKTLFGFGLADDQLLSQAVQADREDLDLVTVSDHPYLHDRLDAYAALGLVLGRTDKITAAVNVTNLPSRPAPMLARTVTSLSKLSGGRVALGIGAGGLWREITKLGVEPLSPAQAVKALEEAITLIRALSGGGGPVTFDGEFYQVNDLIPATVPAPPIWTGSVGPKSLAVTGRVADGWIPGHASDWRSDLVSTSRPLIDEAAEKAGRDPRDIATIYNLTGHITTAPLPATRDASGRWRGGSVAQWVEELTSAVLEYGAAGFTYFPTADGTPATTSLSRWATEIAPAVREATRT</sequence>
<evidence type="ECO:0000313" key="3">
    <source>
        <dbReference type="EMBL" id="MBB5083199.1"/>
    </source>
</evidence>
<dbReference type="AlphaFoldDB" id="A0A7W8EKU9"/>
<comment type="caution">
    <text evidence="3">The sequence shown here is derived from an EMBL/GenBank/DDBJ whole genome shotgun (WGS) entry which is preliminary data.</text>
</comment>
<dbReference type="EMBL" id="JACHIN010000016">
    <property type="protein sequence ID" value="MBB5083199.1"/>
    <property type="molecule type" value="Genomic_DNA"/>
</dbReference>
<feature type="domain" description="Luciferase-like" evidence="2">
    <location>
        <begin position="13"/>
        <end position="233"/>
    </location>
</feature>
<gene>
    <name evidence="3" type="ORF">HNR40_008702</name>
</gene>
<dbReference type="RefSeq" id="WP_184972077.1">
    <property type="nucleotide sequence ID" value="NZ_JACHIN010000016.1"/>
</dbReference>
<reference evidence="3 4" key="1">
    <citation type="submission" date="2020-08" db="EMBL/GenBank/DDBJ databases">
        <title>Genomic Encyclopedia of Type Strains, Phase IV (KMG-IV): sequencing the most valuable type-strain genomes for metagenomic binning, comparative biology and taxonomic classification.</title>
        <authorList>
            <person name="Goeker M."/>
        </authorList>
    </citation>
    <scope>NUCLEOTIDE SEQUENCE [LARGE SCALE GENOMIC DNA]</scope>
    <source>
        <strain evidence="3 4">DSM 45385</strain>
    </source>
</reference>
<dbReference type="GO" id="GO:0004497">
    <property type="term" value="F:monooxygenase activity"/>
    <property type="evidence" value="ECO:0007669"/>
    <property type="project" value="UniProtKB-KW"/>
</dbReference>
<keyword evidence="3" id="KW-0503">Monooxygenase</keyword>
<dbReference type="InterPro" id="IPR011251">
    <property type="entry name" value="Luciferase-like_dom"/>
</dbReference>